<evidence type="ECO:0000256" key="4">
    <source>
        <dbReference type="ARBA" id="ARBA00022989"/>
    </source>
</evidence>
<dbReference type="OrthoDB" id="9775903at2"/>
<name>A0A1F2PNZ8_9FIRM</name>
<dbReference type="STRING" id="52694.ACWI_03030"/>
<feature type="transmembrane region" description="Helical" evidence="6">
    <location>
        <begin position="27"/>
        <end position="46"/>
    </location>
</feature>
<dbReference type="Pfam" id="PF03631">
    <property type="entry name" value="Virul_fac_BrkB"/>
    <property type="match status" value="1"/>
</dbReference>
<comment type="subcellular location">
    <subcellularLocation>
        <location evidence="1">Cell membrane</location>
        <topology evidence="1">Multi-pass membrane protein</topology>
    </subcellularLocation>
</comment>
<dbReference type="Proteomes" id="UP000176244">
    <property type="component" value="Unassembled WGS sequence"/>
</dbReference>
<feature type="transmembrane region" description="Helical" evidence="6">
    <location>
        <begin position="247"/>
        <end position="267"/>
    </location>
</feature>
<protein>
    <submittedName>
        <fullName evidence="7">Ribonuclease BN-like family protein</fullName>
    </submittedName>
</protein>
<dbReference type="PANTHER" id="PTHR30213:SF0">
    <property type="entry name" value="UPF0761 MEMBRANE PROTEIN YIHY"/>
    <property type="match status" value="1"/>
</dbReference>
<evidence type="ECO:0000256" key="3">
    <source>
        <dbReference type="ARBA" id="ARBA00022692"/>
    </source>
</evidence>
<evidence type="ECO:0000256" key="1">
    <source>
        <dbReference type="ARBA" id="ARBA00004651"/>
    </source>
</evidence>
<dbReference type="AlphaFoldDB" id="A0A1F2PNZ8"/>
<proteinExistence type="predicted"/>
<feature type="transmembrane region" description="Helical" evidence="6">
    <location>
        <begin position="169"/>
        <end position="194"/>
    </location>
</feature>
<keyword evidence="4 6" id="KW-1133">Transmembrane helix</keyword>
<accession>A0A1F2PNZ8</accession>
<keyword evidence="3 6" id="KW-0812">Transmembrane</keyword>
<dbReference type="GO" id="GO:0005886">
    <property type="term" value="C:plasma membrane"/>
    <property type="evidence" value="ECO:0007669"/>
    <property type="project" value="UniProtKB-SubCell"/>
</dbReference>
<sequence length="281" mass="32230">MTFLKCFSRFLFVQGRKNNIINLSAQMSYRTLSAFVPFLMLLYSFINWFSASVNETLIFAFSKILPQSIMNYVNLAMENANTISFSLGTNLILGFFILYVSVSAMHSLITSLNRIFGQKETRGIVALWIQSILYLFLFLLIIFFTVFFYLFGEKLLSFIFNALNLSQFFAVFIILFTLLYLLIVPTLIFTLIYMYAPKNHLGFWEALPGGAFVSISWFIILFLYALFADTVLDFNSFFINLQGPFSLFFVVYLICFSLTLGGVVNLYGTKPSLFCETEAAK</sequence>
<dbReference type="EMBL" id="LKEU01000010">
    <property type="protein sequence ID" value="OFV72392.1"/>
    <property type="molecule type" value="Genomic_DNA"/>
</dbReference>
<feature type="transmembrane region" description="Helical" evidence="6">
    <location>
        <begin position="124"/>
        <end position="149"/>
    </location>
</feature>
<evidence type="ECO:0000313" key="7">
    <source>
        <dbReference type="EMBL" id="OFV72392.1"/>
    </source>
</evidence>
<dbReference type="PANTHER" id="PTHR30213">
    <property type="entry name" value="INNER MEMBRANE PROTEIN YHJD"/>
    <property type="match status" value="1"/>
</dbReference>
<feature type="transmembrane region" description="Helical" evidence="6">
    <location>
        <begin position="91"/>
        <end position="112"/>
    </location>
</feature>
<evidence type="ECO:0000256" key="5">
    <source>
        <dbReference type="ARBA" id="ARBA00023136"/>
    </source>
</evidence>
<reference evidence="7 8" key="1">
    <citation type="submission" date="2015-09" db="EMBL/GenBank/DDBJ databases">
        <title>Genome sequence of Acetobacterium wieringae DSM 1911.</title>
        <authorList>
            <person name="Poehlein A."/>
            <person name="Bengelsdorf F.R."/>
            <person name="Schiel-Bengelsdorf B."/>
            <person name="Duerre P."/>
            <person name="Daniel R."/>
        </authorList>
    </citation>
    <scope>NUCLEOTIDE SEQUENCE [LARGE SCALE GENOMIC DNA]</scope>
    <source>
        <strain evidence="7 8">DSM 1911</strain>
    </source>
</reference>
<feature type="transmembrane region" description="Helical" evidence="6">
    <location>
        <begin position="206"/>
        <end position="227"/>
    </location>
</feature>
<dbReference type="RefSeq" id="WP_070369670.1">
    <property type="nucleotide sequence ID" value="NZ_LKEU01000010.1"/>
</dbReference>
<evidence type="ECO:0000256" key="6">
    <source>
        <dbReference type="SAM" id="Phobius"/>
    </source>
</evidence>
<evidence type="ECO:0000313" key="8">
    <source>
        <dbReference type="Proteomes" id="UP000176244"/>
    </source>
</evidence>
<dbReference type="InterPro" id="IPR017039">
    <property type="entry name" value="Virul_fac_BrkB"/>
</dbReference>
<dbReference type="PIRSF" id="PIRSF035875">
    <property type="entry name" value="RNase_BN"/>
    <property type="match status" value="1"/>
</dbReference>
<evidence type="ECO:0000256" key="2">
    <source>
        <dbReference type="ARBA" id="ARBA00022475"/>
    </source>
</evidence>
<organism evidence="7 8">
    <name type="scientific">Acetobacterium wieringae</name>
    <dbReference type="NCBI Taxonomy" id="52694"/>
    <lineage>
        <taxon>Bacteria</taxon>
        <taxon>Bacillati</taxon>
        <taxon>Bacillota</taxon>
        <taxon>Clostridia</taxon>
        <taxon>Eubacteriales</taxon>
        <taxon>Eubacteriaceae</taxon>
        <taxon>Acetobacterium</taxon>
    </lineage>
</organism>
<keyword evidence="2" id="KW-1003">Cell membrane</keyword>
<keyword evidence="5 6" id="KW-0472">Membrane</keyword>
<gene>
    <name evidence="7" type="ORF">ACWI_03030</name>
</gene>
<comment type="caution">
    <text evidence="7">The sequence shown here is derived from an EMBL/GenBank/DDBJ whole genome shotgun (WGS) entry which is preliminary data.</text>
</comment>